<gene>
    <name evidence="4" type="ORF">ABC977_04080</name>
</gene>
<keyword evidence="1" id="KW-0680">Restriction system</keyword>
<protein>
    <recommendedName>
        <fullName evidence="6">Type I restriction modification DNA specificity domain-containing protein</fullName>
    </recommendedName>
</protein>
<evidence type="ECO:0000256" key="2">
    <source>
        <dbReference type="ARBA" id="ARBA00023125"/>
    </source>
</evidence>
<dbReference type="InterPro" id="IPR044946">
    <property type="entry name" value="Restrct_endonuc_typeI_TRD_sf"/>
</dbReference>
<dbReference type="SUPFAM" id="SSF116734">
    <property type="entry name" value="DNA methylase specificity domain"/>
    <property type="match status" value="1"/>
</dbReference>
<reference evidence="4 5" key="1">
    <citation type="submission" date="2024-05" db="EMBL/GenBank/DDBJ databases">
        <title>Genome Sequence and Characterization of the New Strain Purple Sulfur Bacterium of Genus Thioalkalicoccus.</title>
        <authorList>
            <person name="Bryantseva I.A."/>
            <person name="Kyndt J.A."/>
            <person name="Imhoff J.F."/>
        </authorList>
    </citation>
    <scope>NUCLEOTIDE SEQUENCE [LARGE SCALE GENOMIC DNA]</scope>
    <source>
        <strain evidence="4 5">Um2</strain>
    </source>
</reference>
<evidence type="ECO:0000256" key="3">
    <source>
        <dbReference type="SAM" id="Coils"/>
    </source>
</evidence>
<evidence type="ECO:0000313" key="4">
    <source>
        <dbReference type="EMBL" id="MEY6431582.1"/>
    </source>
</evidence>
<dbReference type="RefSeq" id="WP_369665960.1">
    <property type="nucleotide sequence ID" value="NZ_JBDKXB010000003.1"/>
</dbReference>
<name>A0ABV4BAV5_9GAMM</name>
<accession>A0ABV4BAV5</accession>
<dbReference type="Proteomes" id="UP001564408">
    <property type="component" value="Unassembled WGS sequence"/>
</dbReference>
<feature type="coiled-coil region" evidence="3">
    <location>
        <begin position="35"/>
        <end position="62"/>
    </location>
</feature>
<organism evidence="4 5">
    <name type="scientific">Thioalkalicoccus limnaeus</name>
    <dbReference type="NCBI Taxonomy" id="120681"/>
    <lineage>
        <taxon>Bacteria</taxon>
        <taxon>Pseudomonadati</taxon>
        <taxon>Pseudomonadota</taxon>
        <taxon>Gammaproteobacteria</taxon>
        <taxon>Chromatiales</taxon>
        <taxon>Chromatiaceae</taxon>
        <taxon>Thioalkalicoccus</taxon>
    </lineage>
</organism>
<sequence length="81" mass="8514">MTGTAGQKRVPTDYFTSSPFPLAPLAEQQRIVAKVGELMALLDRLEAALARADATRARLLEALLHEALAPAAEPVADAAAC</sequence>
<comment type="caution">
    <text evidence="4">The sequence shown here is derived from an EMBL/GenBank/DDBJ whole genome shotgun (WGS) entry which is preliminary data.</text>
</comment>
<proteinExistence type="predicted"/>
<evidence type="ECO:0008006" key="6">
    <source>
        <dbReference type="Google" id="ProtNLM"/>
    </source>
</evidence>
<evidence type="ECO:0000256" key="1">
    <source>
        <dbReference type="ARBA" id="ARBA00022747"/>
    </source>
</evidence>
<dbReference type="Gene3D" id="3.90.220.20">
    <property type="entry name" value="DNA methylase specificity domains"/>
    <property type="match status" value="2"/>
</dbReference>
<keyword evidence="2" id="KW-0238">DNA-binding</keyword>
<dbReference type="EMBL" id="JBDKXB010000003">
    <property type="protein sequence ID" value="MEY6431582.1"/>
    <property type="molecule type" value="Genomic_DNA"/>
</dbReference>
<keyword evidence="3" id="KW-0175">Coiled coil</keyword>
<keyword evidence="5" id="KW-1185">Reference proteome</keyword>
<evidence type="ECO:0000313" key="5">
    <source>
        <dbReference type="Proteomes" id="UP001564408"/>
    </source>
</evidence>